<proteinExistence type="predicted"/>
<keyword evidence="3" id="KW-1185">Reference proteome</keyword>
<protein>
    <submittedName>
        <fullName evidence="2">Uncharacterized protein</fullName>
    </submittedName>
</protein>
<evidence type="ECO:0000256" key="1">
    <source>
        <dbReference type="SAM" id="Phobius"/>
    </source>
</evidence>
<evidence type="ECO:0000313" key="2">
    <source>
        <dbReference type="EMBL" id="MBW0128508.1"/>
    </source>
</evidence>
<reference evidence="2 3" key="1">
    <citation type="submission" date="2020-11" db="EMBL/GenBank/DDBJ databases">
        <title>Pseudonocardia abyssalis sp. nov. and Pseudonocardia oceani sp. nov., description and phylogenomic analysis of two novel actinomycetes isolated from the deep Southern Ocean.</title>
        <authorList>
            <person name="Parra J."/>
        </authorList>
    </citation>
    <scope>NUCLEOTIDE SEQUENCE [LARGE SCALE GENOMIC DNA]</scope>
    <source>
        <strain evidence="3">KRD185</strain>
    </source>
</reference>
<sequence>METFRMMDFLATLDWGTVPAWFGGISFLLALRIFAKDRRASDREQINQLGVWPDTTSAPHSEECGRYFLIVKNASNLPLRVTEIRTATYPRWVKDVPEESIPTAAVQRVQPGETPRIDTTHFGIIPPEEEKRSEQLPHFGEIRPKEEGWRLGEWSHLRAEVRHILAVDNANRRWIIRPNKGGAARRVRWYSLLRERIRNPFHPWSRPIDSFISYWVWMKLRGFKPSNLRRRPWRMGEGMRFPD</sequence>
<comment type="caution">
    <text evidence="2">The sequence shown here is derived from an EMBL/GenBank/DDBJ whole genome shotgun (WGS) entry which is preliminary data.</text>
</comment>
<keyword evidence="1" id="KW-0812">Transmembrane</keyword>
<accession>A0ABS6U8H7</accession>
<dbReference type="EMBL" id="JADQDF010000001">
    <property type="protein sequence ID" value="MBW0128508.1"/>
    <property type="molecule type" value="Genomic_DNA"/>
</dbReference>
<dbReference type="Proteomes" id="UP000694300">
    <property type="component" value="Unassembled WGS sequence"/>
</dbReference>
<name>A0ABS6U8H7_9PSEU</name>
<keyword evidence="1" id="KW-0472">Membrane</keyword>
<evidence type="ECO:0000313" key="3">
    <source>
        <dbReference type="Proteomes" id="UP000694300"/>
    </source>
</evidence>
<dbReference type="RefSeq" id="WP_218595748.1">
    <property type="nucleotide sequence ID" value="NZ_JADQDE010000185.1"/>
</dbReference>
<keyword evidence="1" id="KW-1133">Transmembrane helix</keyword>
<gene>
    <name evidence="2" type="ORF">I4I82_12535</name>
</gene>
<feature type="transmembrane region" description="Helical" evidence="1">
    <location>
        <begin position="15"/>
        <end position="35"/>
    </location>
</feature>
<organism evidence="2 3">
    <name type="scientific">Pseudonocardia oceani</name>
    <dbReference type="NCBI Taxonomy" id="2792013"/>
    <lineage>
        <taxon>Bacteria</taxon>
        <taxon>Bacillati</taxon>
        <taxon>Actinomycetota</taxon>
        <taxon>Actinomycetes</taxon>
        <taxon>Pseudonocardiales</taxon>
        <taxon>Pseudonocardiaceae</taxon>
        <taxon>Pseudonocardia</taxon>
    </lineage>
</organism>